<dbReference type="AlphaFoldDB" id="A0A699IRF1"/>
<dbReference type="EMBL" id="BKCJ010323944">
    <property type="protein sequence ID" value="GEZ79000.1"/>
    <property type="molecule type" value="Genomic_DNA"/>
</dbReference>
<evidence type="ECO:0000256" key="2">
    <source>
        <dbReference type="SAM" id="SignalP"/>
    </source>
</evidence>
<comment type="caution">
    <text evidence="5">The sequence shown here is derived from an EMBL/GenBank/DDBJ whole genome shotgun (WGS) entry which is preliminary data.</text>
</comment>
<dbReference type="GO" id="GO:0006508">
    <property type="term" value="P:proteolysis"/>
    <property type="evidence" value="ECO:0007669"/>
    <property type="project" value="UniProtKB-KW"/>
</dbReference>
<dbReference type="PANTHER" id="PTHR42648">
    <property type="entry name" value="TRANSPOSASE, PUTATIVE-RELATED"/>
    <property type="match status" value="1"/>
</dbReference>
<accession>A0A699IRF1</accession>
<gene>
    <name evidence="5" type="ORF">Tci_550973</name>
</gene>
<dbReference type="InterPro" id="IPR054722">
    <property type="entry name" value="PolX-like_BBD"/>
</dbReference>
<name>A0A699IRF1_TANCI</name>
<keyword evidence="2" id="KW-0732">Signal</keyword>
<organism evidence="5">
    <name type="scientific">Tanacetum cinerariifolium</name>
    <name type="common">Dalmatian daisy</name>
    <name type="synonym">Chrysanthemum cinerariifolium</name>
    <dbReference type="NCBI Taxonomy" id="118510"/>
    <lineage>
        <taxon>Eukaryota</taxon>
        <taxon>Viridiplantae</taxon>
        <taxon>Streptophyta</taxon>
        <taxon>Embryophyta</taxon>
        <taxon>Tracheophyta</taxon>
        <taxon>Spermatophyta</taxon>
        <taxon>Magnoliopsida</taxon>
        <taxon>eudicotyledons</taxon>
        <taxon>Gunneridae</taxon>
        <taxon>Pentapetalae</taxon>
        <taxon>asterids</taxon>
        <taxon>campanulids</taxon>
        <taxon>Asterales</taxon>
        <taxon>Asteraceae</taxon>
        <taxon>Asteroideae</taxon>
        <taxon>Anthemideae</taxon>
        <taxon>Anthemidinae</taxon>
        <taxon>Tanacetum</taxon>
    </lineage>
</organism>
<feature type="chain" id="PRO_5025458390" evidence="2">
    <location>
        <begin position="26"/>
        <end position="229"/>
    </location>
</feature>
<feature type="signal peptide" evidence="2">
    <location>
        <begin position="1"/>
        <end position="25"/>
    </location>
</feature>
<dbReference type="InterPro" id="IPR039537">
    <property type="entry name" value="Retrotran_Ty1/copia-like"/>
</dbReference>
<reference evidence="5" key="1">
    <citation type="journal article" date="2019" name="Sci. Rep.">
        <title>Draft genome of Tanacetum cinerariifolium, the natural source of mosquito coil.</title>
        <authorList>
            <person name="Yamashiro T."/>
            <person name="Shiraishi A."/>
            <person name="Satake H."/>
            <person name="Nakayama K."/>
        </authorList>
    </citation>
    <scope>NUCLEOTIDE SEQUENCE</scope>
</reference>
<dbReference type="InterPro" id="IPR025724">
    <property type="entry name" value="GAG-pre-integrase_dom"/>
</dbReference>
<evidence type="ECO:0000259" key="3">
    <source>
        <dbReference type="Pfam" id="PF13976"/>
    </source>
</evidence>
<evidence type="ECO:0000313" key="5">
    <source>
        <dbReference type="EMBL" id="GEZ79000.1"/>
    </source>
</evidence>
<dbReference type="GO" id="GO:0008233">
    <property type="term" value="F:peptidase activity"/>
    <property type="evidence" value="ECO:0007669"/>
    <property type="project" value="UniProtKB-KW"/>
</dbReference>
<evidence type="ECO:0000256" key="1">
    <source>
        <dbReference type="ARBA" id="ARBA00022670"/>
    </source>
</evidence>
<sequence>MFHRPLILLQIVQLILFIVDSGCTAHMMGNLKLLCNFVKKYLGTVRFENDQFDPILGYENLVQGNITIKRVYYIEGLNHIFFSVGQFCDVDLEVAFWNSTCFVRDLQGNDLLIANRGPHLYTISLQETSSPTPICSSGKASPTQAWLWHQRLSHLNFDHINLHSKKDIVNGLPKLKYVKDQLCSSCELSKAKRSTFKTKVVSSSKGRLNLLHMDLCGPKRIESINEKKY</sequence>
<keyword evidence="1" id="KW-0378">Hydrolase</keyword>
<protein>
    <submittedName>
        <fullName evidence="5">Retrovirus-related Pol polyprotein from transposon TNT 1-94</fullName>
    </submittedName>
</protein>
<dbReference type="Pfam" id="PF22936">
    <property type="entry name" value="Pol_BBD"/>
    <property type="match status" value="1"/>
</dbReference>
<evidence type="ECO:0000259" key="4">
    <source>
        <dbReference type="Pfam" id="PF22936"/>
    </source>
</evidence>
<proteinExistence type="predicted"/>
<feature type="domain" description="Retrovirus-related Pol polyprotein from transposon TNT 1-94-like beta-barrel" evidence="4">
    <location>
        <begin position="17"/>
        <end position="88"/>
    </location>
</feature>
<dbReference type="PANTHER" id="PTHR42648:SF18">
    <property type="entry name" value="RETROTRANSPOSON, UNCLASSIFIED-LIKE PROTEIN"/>
    <property type="match status" value="1"/>
</dbReference>
<feature type="domain" description="GAG-pre-integrase" evidence="3">
    <location>
        <begin position="120"/>
        <end position="190"/>
    </location>
</feature>
<keyword evidence="1" id="KW-0645">Protease</keyword>
<dbReference type="Pfam" id="PF13976">
    <property type="entry name" value="gag_pre-integrs"/>
    <property type="match status" value="1"/>
</dbReference>